<proteinExistence type="predicted"/>
<dbReference type="Pfam" id="PF07103">
    <property type="entry name" value="DUF1365"/>
    <property type="match status" value="1"/>
</dbReference>
<evidence type="ECO:0000313" key="2">
    <source>
        <dbReference type="Proteomes" id="UP000229730"/>
    </source>
</evidence>
<organism evidence="1 2">
    <name type="scientific">Paremcibacter congregatus</name>
    <dbReference type="NCBI Taxonomy" id="2043170"/>
    <lineage>
        <taxon>Bacteria</taxon>
        <taxon>Pseudomonadati</taxon>
        <taxon>Pseudomonadota</taxon>
        <taxon>Alphaproteobacteria</taxon>
        <taxon>Emcibacterales</taxon>
        <taxon>Emcibacteraceae</taxon>
        <taxon>Paremcibacter</taxon>
    </lineage>
</organism>
<protein>
    <recommendedName>
        <fullName evidence="3">DUF1365 domain-containing protein</fullName>
    </recommendedName>
</protein>
<name>A0A2G4YUR1_9PROT</name>
<dbReference type="PANTHER" id="PTHR33973">
    <property type="entry name" value="OS07G0153300 PROTEIN"/>
    <property type="match status" value="1"/>
</dbReference>
<evidence type="ECO:0008006" key="3">
    <source>
        <dbReference type="Google" id="ProtNLM"/>
    </source>
</evidence>
<dbReference type="Proteomes" id="UP000229730">
    <property type="component" value="Unassembled WGS sequence"/>
</dbReference>
<dbReference type="InParanoid" id="A0A2G4YUR1"/>
<dbReference type="PANTHER" id="PTHR33973:SF4">
    <property type="entry name" value="OS07G0153300 PROTEIN"/>
    <property type="match status" value="1"/>
</dbReference>
<comment type="caution">
    <text evidence="1">The sequence shown here is derived from an EMBL/GenBank/DDBJ whole genome shotgun (WGS) entry which is preliminary data.</text>
</comment>
<reference evidence="1 2" key="1">
    <citation type="submission" date="2017-10" db="EMBL/GenBank/DDBJ databases">
        <title>Frigbacter circumglobatus gen. nov. sp. nov., isolated from sediment cultured in situ.</title>
        <authorList>
            <person name="Zhao Z."/>
        </authorList>
    </citation>
    <scope>NUCLEOTIDE SEQUENCE [LARGE SCALE GENOMIC DNA]</scope>
    <source>
        <strain evidence="1 2">ZYL</strain>
    </source>
</reference>
<dbReference type="OrthoDB" id="9778801at2"/>
<dbReference type="AlphaFoldDB" id="A0A2G4YUR1"/>
<accession>A0A2G4YUR1</accession>
<keyword evidence="2" id="KW-1185">Reference proteome</keyword>
<dbReference type="InterPro" id="IPR010775">
    <property type="entry name" value="DUF1365"/>
</dbReference>
<sequence>MKNLSSAPLRHPGLFPGAVWHKRNHTKSHQFKYPVFYLLLDLDEITVGTSGSAFLSHNRFNFFSFHDKDYGLEKHRPLKNQIADLLIENRITAPLGKVMMLTMPRVLGYGFNPITVYYCHNRKNHIIAVLYEVHNTFGDRHIYVCAAQQDGGMILPHLTPKKLHVSPFFNQDGCYRFHHKVTENHLALTIDYHPTNETTAPPGLTACFSGKRQPLTSGNLLRLFLRIPFMTFKVIISIHWQALLLWAKGLKVFRNPGLPPKISRN</sequence>
<gene>
    <name evidence="1" type="ORF">CRD36_04955</name>
</gene>
<dbReference type="RefSeq" id="WP_099471607.1">
    <property type="nucleotide sequence ID" value="NZ_CAXBMK010000005.1"/>
</dbReference>
<evidence type="ECO:0000313" key="1">
    <source>
        <dbReference type="EMBL" id="PHZ86023.1"/>
    </source>
</evidence>
<dbReference type="EMBL" id="PDEM01000009">
    <property type="protein sequence ID" value="PHZ86023.1"/>
    <property type="molecule type" value="Genomic_DNA"/>
</dbReference>